<dbReference type="RefSeq" id="WP_183339073.1">
    <property type="nucleotide sequence ID" value="NZ_JACHNU010000001.1"/>
</dbReference>
<name>A0A840IAJ8_9ACTN</name>
<dbReference type="SUPFAM" id="SSF88723">
    <property type="entry name" value="PIN domain-like"/>
    <property type="match status" value="1"/>
</dbReference>
<evidence type="ECO:0000256" key="2">
    <source>
        <dbReference type="ARBA" id="ARBA00022801"/>
    </source>
</evidence>
<proteinExistence type="predicted"/>
<dbReference type="EMBL" id="JACHNU010000001">
    <property type="protein sequence ID" value="MBB4661144.1"/>
    <property type="molecule type" value="Genomic_DNA"/>
</dbReference>
<evidence type="ECO:0000256" key="4">
    <source>
        <dbReference type="ARBA" id="ARBA00023125"/>
    </source>
</evidence>
<keyword evidence="4" id="KW-0238">DNA-binding</keyword>
<comment type="function">
    <text evidence="5">5'-3' exonuclease acting preferentially on double-stranded DNA.</text>
</comment>
<dbReference type="SMART" id="SM00279">
    <property type="entry name" value="HhH2"/>
    <property type="match status" value="1"/>
</dbReference>
<sequence>MSAPLLAVDAPSLLYRAWFALPDSIKGAGGMPVNALLGATNAIVRVVADHAPRAVVICDGAEAASYRVERYGGYHADRPPVPEGLQAQFDRAGELFAGFGWTLARTDELEADDLLHSFALAEVEAGGSALLMTGDRDMFQCAAPQVTVLYLKTGVRGFEPMDPAAVEARYGIGPELVPDFIALRGDPSDGLPGARGIGEKGAADLLRRHGSLEAALANPDGEKPRVARALREQADELRDYLAIAALQRVAVDRPADAPLDLDGGAAAAEALGMNRLARRLRDAAGDPARL</sequence>
<dbReference type="CDD" id="cd09898">
    <property type="entry name" value="H3TH_53EXO"/>
    <property type="match status" value="1"/>
</dbReference>
<dbReference type="GO" id="GO:0017108">
    <property type="term" value="F:5'-flap endonuclease activity"/>
    <property type="evidence" value="ECO:0007669"/>
    <property type="project" value="InterPro"/>
</dbReference>
<dbReference type="InterPro" id="IPR020046">
    <property type="entry name" value="5-3_exonucl_a-hlix_arch_N"/>
</dbReference>
<organism evidence="8 9">
    <name type="scientific">Conexibacter arvalis</name>
    <dbReference type="NCBI Taxonomy" id="912552"/>
    <lineage>
        <taxon>Bacteria</taxon>
        <taxon>Bacillati</taxon>
        <taxon>Actinomycetota</taxon>
        <taxon>Thermoleophilia</taxon>
        <taxon>Solirubrobacterales</taxon>
        <taxon>Conexibacteraceae</taxon>
        <taxon>Conexibacter</taxon>
    </lineage>
</organism>
<evidence type="ECO:0000256" key="1">
    <source>
        <dbReference type="ARBA" id="ARBA00022722"/>
    </source>
</evidence>
<keyword evidence="8" id="KW-0808">Transferase</keyword>
<keyword evidence="9" id="KW-1185">Reference proteome</keyword>
<reference evidence="8 9" key="1">
    <citation type="submission" date="2020-08" db="EMBL/GenBank/DDBJ databases">
        <title>Genomic Encyclopedia of Archaeal and Bacterial Type Strains, Phase II (KMG-II): from individual species to whole genera.</title>
        <authorList>
            <person name="Goeker M."/>
        </authorList>
    </citation>
    <scope>NUCLEOTIDE SEQUENCE [LARGE SCALE GENOMIC DNA]</scope>
    <source>
        <strain evidence="8 9">DSM 23288</strain>
    </source>
</reference>
<dbReference type="CDD" id="cd09859">
    <property type="entry name" value="PIN_53EXO"/>
    <property type="match status" value="1"/>
</dbReference>
<accession>A0A840IAJ8</accession>
<dbReference type="Gene3D" id="3.40.50.1010">
    <property type="entry name" value="5'-nuclease"/>
    <property type="match status" value="1"/>
</dbReference>
<dbReference type="InterPro" id="IPR038969">
    <property type="entry name" value="FEN"/>
</dbReference>
<dbReference type="Gene3D" id="1.10.150.20">
    <property type="entry name" value="5' to 3' exonuclease, C-terminal subdomain"/>
    <property type="match status" value="1"/>
</dbReference>
<dbReference type="InterPro" id="IPR020045">
    <property type="entry name" value="DNA_polI_H3TH"/>
</dbReference>
<dbReference type="SUPFAM" id="SSF47807">
    <property type="entry name" value="5' to 3' exonuclease, C-terminal subdomain"/>
    <property type="match status" value="1"/>
</dbReference>
<evidence type="ECO:0000313" key="9">
    <source>
        <dbReference type="Proteomes" id="UP000585272"/>
    </source>
</evidence>
<evidence type="ECO:0000256" key="5">
    <source>
        <dbReference type="ARBA" id="ARBA00049957"/>
    </source>
</evidence>
<dbReference type="InterPro" id="IPR002421">
    <property type="entry name" value="5-3_exonuclease"/>
</dbReference>
<protein>
    <recommendedName>
        <fullName evidence="6">5'-3' exonuclease</fullName>
    </recommendedName>
</protein>
<dbReference type="GO" id="GO:0016779">
    <property type="term" value="F:nucleotidyltransferase activity"/>
    <property type="evidence" value="ECO:0007669"/>
    <property type="project" value="UniProtKB-KW"/>
</dbReference>
<keyword evidence="8" id="KW-0548">Nucleotidyltransferase</keyword>
<gene>
    <name evidence="8" type="ORF">BDZ31_000717</name>
</gene>
<dbReference type="GO" id="GO:0008409">
    <property type="term" value="F:5'-3' exonuclease activity"/>
    <property type="evidence" value="ECO:0007669"/>
    <property type="project" value="InterPro"/>
</dbReference>
<evidence type="ECO:0000259" key="7">
    <source>
        <dbReference type="SMART" id="SM00475"/>
    </source>
</evidence>
<evidence type="ECO:0000256" key="3">
    <source>
        <dbReference type="ARBA" id="ARBA00022839"/>
    </source>
</evidence>
<dbReference type="InterPro" id="IPR029060">
    <property type="entry name" value="PIN-like_dom_sf"/>
</dbReference>
<dbReference type="PANTHER" id="PTHR42646">
    <property type="entry name" value="FLAP ENDONUCLEASE XNI"/>
    <property type="match status" value="1"/>
</dbReference>
<evidence type="ECO:0000256" key="6">
    <source>
        <dbReference type="ARBA" id="ARBA00050026"/>
    </source>
</evidence>
<dbReference type="Pfam" id="PF02739">
    <property type="entry name" value="5_3_exonuc_N"/>
    <property type="match status" value="1"/>
</dbReference>
<comment type="caution">
    <text evidence="8">The sequence shown here is derived from an EMBL/GenBank/DDBJ whole genome shotgun (WGS) entry which is preliminary data.</text>
</comment>
<dbReference type="GO" id="GO:0003677">
    <property type="term" value="F:DNA binding"/>
    <property type="evidence" value="ECO:0007669"/>
    <property type="project" value="UniProtKB-KW"/>
</dbReference>
<dbReference type="Pfam" id="PF01367">
    <property type="entry name" value="5_3_exonuc"/>
    <property type="match status" value="1"/>
</dbReference>
<feature type="domain" description="5'-3' exonuclease" evidence="7">
    <location>
        <begin position="3"/>
        <end position="269"/>
    </location>
</feature>
<dbReference type="GO" id="GO:0033567">
    <property type="term" value="P:DNA replication, Okazaki fragment processing"/>
    <property type="evidence" value="ECO:0007669"/>
    <property type="project" value="InterPro"/>
</dbReference>
<evidence type="ECO:0000313" key="8">
    <source>
        <dbReference type="EMBL" id="MBB4661144.1"/>
    </source>
</evidence>
<keyword evidence="2" id="KW-0378">Hydrolase</keyword>
<dbReference type="InterPro" id="IPR008918">
    <property type="entry name" value="HhH2"/>
</dbReference>
<keyword evidence="1" id="KW-0540">Nuclease</keyword>
<dbReference type="AlphaFoldDB" id="A0A840IAJ8"/>
<keyword evidence="3" id="KW-0269">Exonuclease</keyword>
<dbReference type="PANTHER" id="PTHR42646:SF2">
    <property type="entry name" value="5'-3' EXONUCLEASE FAMILY PROTEIN"/>
    <property type="match status" value="1"/>
</dbReference>
<dbReference type="SMART" id="SM00475">
    <property type="entry name" value="53EXOc"/>
    <property type="match status" value="1"/>
</dbReference>
<dbReference type="InterPro" id="IPR036279">
    <property type="entry name" value="5-3_exonuclease_C_sf"/>
</dbReference>
<dbReference type="Proteomes" id="UP000585272">
    <property type="component" value="Unassembled WGS sequence"/>
</dbReference>